<gene>
    <name evidence="1" type="ORF">CWM47_33500</name>
</gene>
<dbReference type="EMBL" id="CP025096">
    <property type="protein sequence ID" value="AUD06329.1"/>
    <property type="molecule type" value="Genomic_DNA"/>
</dbReference>
<evidence type="ECO:0000313" key="2">
    <source>
        <dbReference type="Proteomes" id="UP000232883"/>
    </source>
</evidence>
<keyword evidence="2" id="KW-1185">Reference proteome</keyword>
<name>A0A2K8Z930_9BACT</name>
<accession>A0A2K8Z930</accession>
<dbReference type="KEGG" id="spir:CWM47_33500"/>
<dbReference type="OrthoDB" id="922297at2"/>
<dbReference type="AlphaFoldDB" id="A0A2K8Z930"/>
<proteinExistence type="predicted"/>
<dbReference type="Proteomes" id="UP000232883">
    <property type="component" value="Chromosome"/>
</dbReference>
<reference evidence="1 2" key="1">
    <citation type="submission" date="2017-11" db="EMBL/GenBank/DDBJ databases">
        <title>Taxonomic description and genome sequences of Spirosoma HA7 sp. nov., isolated from pollen microhabitat of Corylus avellana.</title>
        <authorList>
            <person name="Ambika Manirajan B."/>
            <person name="Suarez C."/>
            <person name="Ratering S."/>
            <person name="Geissler-Plaum R."/>
            <person name="Cardinale M."/>
            <person name="Sylvia S."/>
        </authorList>
    </citation>
    <scope>NUCLEOTIDE SEQUENCE [LARGE SCALE GENOMIC DNA]</scope>
    <source>
        <strain evidence="1 2">HA7</strain>
    </source>
</reference>
<sequence length="126" mass="14667">MSRLKLLDTAEIRRFDLPPSLTPQQQAHYFTLPSDELCPFRQNYQKIKPLIRYIGELESYIRQNTHLIVDYSERYRYGEAISTGFVESTVNYVVAKRFTKKPRDGGSKCNGVKRGPICCWWCGPKS</sequence>
<evidence type="ECO:0000313" key="1">
    <source>
        <dbReference type="EMBL" id="AUD06329.1"/>
    </source>
</evidence>
<protein>
    <submittedName>
        <fullName evidence="1">Uncharacterized protein</fullName>
    </submittedName>
</protein>
<organism evidence="1 2">
    <name type="scientific">Spirosoma pollinicola</name>
    <dbReference type="NCBI Taxonomy" id="2057025"/>
    <lineage>
        <taxon>Bacteria</taxon>
        <taxon>Pseudomonadati</taxon>
        <taxon>Bacteroidota</taxon>
        <taxon>Cytophagia</taxon>
        <taxon>Cytophagales</taxon>
        <taxon>Cytophagaceae</taxon>
        <taxon>Spirosoma</taxon>
    </lineage>
</organism>